<comment type="caution">
    <text evidence="1">The sequence shown here is derived from an EMBL/GenBank/DDBJ whole genome shotgun (WGS) entry which is preliminary data.</text>
</comment>
<dbReference type="AlphaFoldDB" id="A0A5B3FSY8"/>
<dbReference type="RefSeq" id="WP_149887955.1">
    <property type="nucleotide sequence ID" value="NZ_CP173706.1"/>
</dbReference>
<name>A0A5B3FSY8_9BACT</name>
<gene>
    <name evidence="1" type="ORF">F2Y13_15635</name>
</gene>
<proteinExistence type="predicted"/>
<dbReference type="Proteomes" id="UP000323567">
    <property type="component" value="Unassembled WGS sequence"/>
</dbReference>
<accession>A0A5B3FSY8</accession>
<protein>
    <submittedName>
        <fullName evidence="1">Uncharacterized protein</fullName>
    </submittedName>
</protein>
<dbReference type="EMBL" id="VVXK01000045">
    <property type="protein sequence ID" value="KAA2364316.1"/>
    <property type="molecule type" value="Genomic_DNA"/>
</dbReference>
<evidence type="ECO:0000313" key="1">
    <source>
        <dbReference type="EMBL" id="KAA2364316.1"/>
    </source>
</evidence>
<organism evidence="1 2">
    <name type="scientific">Alistipes shahii</name>
    <dbReference type="NCBI Taxonomy" id="328814"/>
    <lineage>
        <taxon>Bacteria</taxon>
        <taxon>Pseudomonadati</taxon>
        <taxon>Bacteroidota</taxon>
        <taxon>Bacteroidia</taxon>
        <taxon>Bacteroidales</taxon>
        <taxon>Rikenellaceae</taxon>
        <taxon>Alistipes</taxon>
    </lineage>
</organism>
<reference evidence="1 2" key="1">
    <citation type="journal article" date="2019" name="Nat. Med.">
        <title>A library of human gut bacterial isolates paired with longitudinal multiomics data enables mechanistic microbiome research.</title>
        <authorList>
            <person name="Poyet M."/>
            <person name="Groussin M."/>
            <person name="Gibbons S.M."/>
            <person name="Avila-Pacheco J."/>
            <person name="Jiang X."/>
            <person name="Kearney S.M."/>
            <person name="Perrotta A.R."/>
            <person name="Berdy B."/>
            <person name="Zhao S."/>
            <person name="Lieberman T.D."/>
            <person name="Swanson P.K."/>
            <person name="Smith M."/>
            <person name="Roesemann S."/>
            <person name="Alexander J.E."/>
            <person name="Rich S.A."/>
            <person name="Livny J."/>
            <person name="Vlamakis H."/>
            <person name="Clish C."/>
            <person name="Bullock K."/>
            <person name="Deik A."/>
            <person name="Scott J."/>
            <person name="Pierce K.A."/>
            <person name="Xavier R.J."/>
            <person name="Alm E.J."/>
        </authorList>
    </citation>
    <scope>NUCLEOTIDE SEQUENCE [LARGE SCALE GENOMIC DNA]</scope>
    <source>
        <strain evidence="1 2">BIOML-A2</strain>
    </source>
</reference>
<sequence length="101" mass="11728">MSFITESLQKKASAIIAELPTQFSTRLFIWKLADEHEHDYIEMLIAATKTEKTRSFHSLHAQIGTYLLDHSDELGIIKLDIREKNVNPFGRITESQLWEKL</sequence>
<evidence type="ECO:0000313" key="2">
    <source>
        <dbReference type="Proteomes" id="UP000323567"/>
    </source>
</evidence>